<proteinExistence type="predicted"/>
<sequence length="581" mass="65033">MALPPRLLDPGWQRASRKEEVDAGAMSPQTGFHGDDSDSNILKIFRMLDRTAADQYHYYQPGIGTYVVSGSLSHTGIRARIGSWYSKAKDSAVGSSFDQHVVGGYRFLMRFYVPGDEIYMFGFSRGAYIARFLAEMLDHIGLLSHGNEEMVKFAWKAFAQWQSRRGQQSSEEEDGVEGGDAACKAHALHDYIKGFRETFSRPVGRIRFLGLFDTVNSVPRFEAAWMQRSKFPYTARSSARVIRHAVSIDERRAKFRQDLMYQSRGGGDHDGHHHHHHHHRHLHHLHQHVDHLLEPLRRSIDGRGGRGSVAEAETSGNRQQTQHETRRGSTAGQRYAPYRPRACRPQMLTVEDVGEAMSCRSGSDAGTDAEDDWQGEQDIDEVWFAGGHGDVGGGWEALDGRKGSSHVPLAWIVREAIRAGLPFDAEKVKQLGCMHDAAEVYAQGGKTQRPDIRLQTDDEAGGKSVAAIDGEATDDRDHFERQMHRAHTAPIHDSLIYGGGLGITAVTAWKMMELLPFRRMDLQHDGSWRPIRWPLPRGEVRDIPDNVRVHGSVIRRLQEDESYRPGNLIVGGGEGVEEGAG</sequence>
<dbReference type="PANTHER" id="PTHR33840:SF2">
    <property type="entry name" value="TLE1 PHOSPHOLIPASE DOMAIN-CONTAINING PROTEIN"/>
    <property type="match status" value="1"/>
</dbReference>
<evidence type="ECO:0000259" key="2">
    <source>
        <dbReference type="Pfam" id="PF09994"/>
    </source>
</evidence>
<comment type="caution">
    <text evidence="3">The sequence shown here is derived from an EMBL/GenBank/DDBJ whole genome shotgun (WGS) entry which is preliminary data.</text>
</comment>
<name>A0A8H4Q306_9HYPO</name>
<dbReference type="Proteomes" id="UP000562929">
    <property type="component" value="Unassembled WGS sequence"/>
</dbReference>
<dbReference type="PANTHER" id="PTHR33840">
    <property type="match status" value="1"/>
</dbReference>
<keyword evidence="4" id="KW-1185">Reference proteome</keyword>
<feature type="domain" description="T6SS Phospholipase effector Tle1-like catalytic" evidence="2">
    <location>
        <begin position="32"/>
        <end position="415"/>
    </location>
</feature>
<feature type="region of interest" description="Disordered" evidence="1">
    <location>
        <begin position="298"/>
        <end position="335"/>
    </location>
</feature>
<dbReference type="OrthoDB" id="3162439at2759"/>
<dbReference type="AlphaFoldDB" id="A0A8H4Q306"/>
<dbReference type="EMBL" id="JAACLJ010000007">
    <property type="protein sequence ID" value="KAF4583143.1"/>
    <property type="molecule type" value="Genomic_DNA"/>
</dbReference>
<organism evidence="3 4">
    <name type="scientific">Ophiocordyceps camponoti-floridani</name>
    <dbReference type="NCBI Taxonomy" id="2030778"/>
    <lineage>
        <taxon>Eukaryota</taxon>
        <taxon>Fungi</taxon>
        <taxon>Dikarya</taxon>
        <taxon>Ascomycota</taxon>
        <taxon>Pezizomycotina</taxon>
        <taxon>Sordariomycetes</taxon>
        <taxon>Hypocreomycetidae</taxon>
        <taxon>Hypocreales</taxon>
        <taxon>Ophiocordycipitaceae</taxon>
        <taxon>Ophiocordyceps</taxon>
    </lineage>
</organism>
<dbReference type="InterPro" id="IPR018712">
    <property type="entry name" value="Tle1-like_cat"/>
</dbReference>
<evidence type="ECO:0000313" key="3">
    <source>
        <dbReference type="EMBL" id="KAF4583143.1"/>
    </source>
</evidence>
<evidence type="ECO:0000256" key="1">
    <source>
        <dbReference type="SAM" id="MobiDB-lite"/>
    </source>
</evidence>
<protein>
    <submittedName>
        <fullName evidence="3">Short chain dehydrogenase reductase family</fullName>
    </submittedName>
</protein>
<evidence type="ECO:0000313" key="4">
    <source>
        <dbReference type="Proteomes" id="UP000562929"/>
    </source>
</evidence>
<feature type="region of interest" description="Disordered" evidence="1">
    <location>
        <begin position="14"/>
        <end position="33"/>
    </location>
</feature>
<gene>
    <name evidence="3" type="ORF">GQ602_006287</name>
</gene>
<reference evidence="3 4" key="1">
    <citation type="journal article" date="2020" name="G3 (Bethesda)">
        <title>Genetic Underpinnings of Host Manipulation by Ophiocordyceps as Revealed by Comparative Transcriptomics.</title>
        <authorList>
            <person name="Will I."/>
            <person name="Das B."/>
            <person name="Trinh T."/>
            <person name="Brachmann A."/>
            <person name="Ohm R.A."/>
            <person name="de Bekker C."/>
        </authorList>
    </citation>
    <scope>NUCLEOTIDE SEQUENCE [LARGE SCALE GENOMIC DNA]</scope>
    <source>
        <strain evidence="3 4">EC05</strain>
    </source>
</reference>
<accession>A0A8H4Q306</accession>
<dbReference type="Pfam" id="PF09994">
    <property type="entry name" value="T6SS_Tle1-like_cat"/>
    <property type="match status" value="1"/>
</dbReference>